<dbReference type="Proteomes" id="UP000887116">
    <property type="component" value="Unassembled WGS sequence"/>
</dbReference>
<dbReference type="Gene3D" id="2.40.70.10">
    <property type="entry name" value="Acid Proteases"/>
    <property type="match status" value="1"/>
</dbReference>
<gene>
    <name evidence="1" type="ORF">TNCT_466081</name>
</gene>
<keyword evidence="2" id="KW-1185">Reference proteome</keyword>
<dbReference type="AlphaFoldDB" id="A0A8X6LKY3"/>
<evidence type="ECO:0000313" key="1">
    <source>
        <dbReference type="EMBL" id="GFR12132.1"/>
    </source>
</evidence>
<dbReference type="OrthoDB" id="8065943at2759"/>
<sequence>MISMSSKNDMCSDNKFQNRSTFNATGNKSNVRVYVSLIVDYIIIHQKECYHKNKDLKCFRCNQFGHKSSQYVFNKPDAKNEVVNEVVHEVVIEINSSTEMSKTVKINALINKGTTITLVRESVYHTLGRPTLSPTRIRLNSFGKNEIKLFGSFKSTVDIGYSKFKTEIYVIDNLQTTIDVIIGTDILKQTEFKISANAIELLPKKDHFINLINVSKAHNQTELKDNALIVLQLKLKKCRR</sequence>
<organism evidence="1 2">
    <name type="scientific">Trichonephila clavata</name>
    <name type="common">Joro spider</name>
    <name type="synonym">Nephila clavata</name>
    <dbReference type="NCBI Taxonomy" id="2740835"/>
    <lineage>
        <taxon>Eukaryota</taxon>
        <taxon>Metazoa</taxon>
        <taxon>Ecdysozoa</taxon>
        <taxon>Arthropoda</taxon>
        <taxon>Chelicerata</taxon>
        <taxon>Arachnida</taxon>
        <taxon>Araneae</taxon>
        <taxon>Araneomorphae</taxon>
        <taxon>Entelegynae</taxon>
        <taxon>Araneoidea</taxon>
        <taxon>Nephilidae</taxon>
        <taxon>Trichonephila</taxon>
    </lineage>
</organism>
<accession>A0A8X6LKY3</accession>
<dbReference type="SUPFAM" id="SSF50630">
    <property type="entry name" value="Acid proteases"/>
    <property type="match status" value="1"/>
</dbReference>
<comment type="caution">
    <text evidence="1">The sequence shown here is derived from an EMBL/GenBank/DDBJ whole genome shotgun (WGS) entry which is preliminary data.</text>
</comment>
<protein>
    <submittedName>
        <fullName evidence="1">Uncharacterized protein</fullName>
    </submittedName>
</protein>
<name>A0A8X6LKY3_TRICU</name>
<proteinExistence type="predicted"/>
<dbReference type="EMBL" id="BMAO01036629">
    <property type="protein sequence ID" value="GFR12132.1"/>
    <property type="molecule type" value="Genomic_DNA"/>
</dbReference>
<evidence type="ECO:0000313" key="2">
    <source>
        <dbReference type="Proteomes" id="UP000887116"/>
    </source>
</evidence>
<reference evidence="1" key="1">
    <citation type="submission" date="2020-07" db="EMBL/GenBank/DDBJ databases">
        <title>Multicomponent nature underlies the extraordinary mechanical properties of spider dragline silk.</title>
        <authorList>
            <person name="Kono N."/>
            <person name="Nakamura H."/>
            <person name="Mori M."/>
            <person name="Yoshida Y."/>
            <person name="Ohtoshi R."/>
            <person name="Malay A.D."/>
            <person name="Moran D.A.P."/>
            <person name="Tomita M."/>
            <person name="Numata K."/>
            <person name="Arakawa K."/>
        </authorList>
    </citation>
    <scope>NUCLEOTIDE SEQUENCE</scope>
</reference>
<dbReference type="InterPro" id="IPR021109">
    <property type="entry name" value="Peptidase_aspartic_dom_sf"/>
</dbReference>